<organism evidence="1 2">
    <name type="scientific">Micromonospora zhanjiangensis</name>
    <dbReference type="NCBI Taxonomy" id="1522057"/>
    <lineage>
        <taxon>Bacteria</taxon>
        <taxon>Bacillati</taxon>
        <taxon>Actinomycetota</taxon>
        <taxon>Actinomycetes</taxon>
        <taxon>Micromonosporales</taxon>
        <taxon>Micromonosporaceae</taxon>
        <taxon>Micromonospora</taxon>
    </lineage>
</organism>
<accession>A0ABV8KTL3</accession>
<dbReference type="Proteomes" id="UP001595868">
    <property type="component" value="Unassembled WGS sequence"/>
</dbReference>
<dbReference type="EMBL" id="JBHSBN010000020">
    <property type="protein sequence ID" value="MFC4109001.1"/>
    <property type="molecule type" value="Genomic_DNA"/>
</dbReference>
<evidence type="ECO:0000313" key="1">
    <source>
        <dbReference type="EMBL" id="MFC4109001.1"/>
    </source>
</evidence>
<proteinExistence type="predicted"/>
<sequence>MSTGPQVALAPQFESAVLLRCTSITAVRYPRLRRPVSRPPGVLAEFSDDRPADRLVELLAAGTVAATRVNLTAGGHRQHRLYRVVVPAERAEPLRGVFDHAWSAGRNELLAGLPVGSSSPRHTVRVELATAAWRAALLAAGRRCRPDFLGIRVSDPDTAAVLVRSARVLGVPVSTRRAGGCTLLAVPARERLPERIRAAADRPASPTRHPTVLATA</sequence>
<name>A0ABV8KTL3_9ACTN</name>
<comment type="caution">
    <text evidence="1">The sequence shown here is derived from an EMBL/GenBank/DDBJ whole genome shotgun (WGS) entry which is preliminary data.</text>
</comment>
<dbReference type="RefSeq" id="WP_377549922.1">
    <property type="nucleotide sequence ID" value="NZ_JBHSBN010000020.1"/>
</dbReference>
<reference evidence="2" key="1">
    <citation type="journal article" date="2019" name="Int. J. Syst. Evol. Microbiol.">
        <title>The Global Catalogue of Microorganisms (GCM) 10K type strain sequencing project: providing services to taxonomists for standard genome sequencing and annotation.</title>
        <authorList>
            <consortium name="The Broad Institute Genomics Platform"/>
            <consortium name="The Broad Institute Genome Sequencing Center for Infectious Disease"/>
            <person name="Wu L."/>
            <person name="Ma J."/>
        </authorList>
    </citation>
    <scope>NUCLEOTIDE SEQUENCE [LARGE SCALE GENOMIC DNA]</scope>
    <source>
        <strain evidence="2">2902at01</strain>
    </source>
</reference>
<gene>
    <name evidence="1" type="ORF">ACFOX0_24110</name>
</gene>
<evidence type="ECO:0000313" key="2">
    <source>
        <dbReference type="Proteomes" id="UP001595868"/>
    </source>
</evidence>
<keyword evidence="2" id="KW-1185">Reference proteome</keyword>
<protein>
    <submittedName>
        <fullName evidence="1">Uncharacterized protein</fullName>
    </submittedName>
</protein>